<sequence length="742" mass="81659">MVELILQGDDVTHQMWRMYSVFEEIFGRQTMTTSTNQPLKHVVVGADRLKNSPKKAAPPSPLVASSTKAPATTISTTSAVTTTAGQVSSSTTVCTTPKDLKEALPEEERASASSPQNKVQKLSLPSPTPSPKSSVPPSSCSSPGGPQSSSELSQPKQSGPSNPLLDTIGALANSNPDSDDSDLDMVYQQLRYRGRQQRRQDQMKTRAHRHQQIASSDPDSIAGYAGSNSIDSGYKSLCATPEVSDTLSAPEVRRSASDVSASDSSTTSGRPRSLDGSAKVRMGTRAVKTKRQPQPVSAATMNDVTLDHLMYLRQSLRKDRADPQRSPADSLPSSATSSTFRDSDLSPRTLTDEEWGRPSPQLLRPLSAGPTFPQQRGSPSSFPQQHGSPSSFLQQHGSPSSFPQQHGSPSSFPQQHGSPSAFTQQHGSPSPFPQQHGSPSAFPQQHEEEMLGNAEEEFLLRGAEYYDLESIQEFPTSAGNNYVTLMEEKTRRFQVVQQTPRSSELLTERQLSSLYRKRSSSTDGDSIYGHHRSGARHSAKALASRQNQRQHHATDSKLTEAAIRVLEMIEDFRMEEAITRSGRVLQPNLPPEYHQHHHGAPPLQYPLEVMRQHHPRAYRKSGRSRPASTGSLMEQDIDVRSVASSSTAEHHVYEEIMYDLVCERGQRGMPPPIPPGRIVSRSRLLPVVPPHPAAAVDPRRIVVRSHKHRSSSNVYAVNARTNVDRFVEWQDRRDTLSPEYPV</sequence>
<organism evidence="2 3">
    <name type="scientific">Oedothorax gibbosus</name>
    <dbReference type="NCBI Taxonomy" id="931172"/>
    <lineage>
        <taxon>Eukaryota</taxon>
        <taxon>Metazoa</taxon>
        <taxon>Ecdysozoa</taxon>
        <taxon>Arthropoda</taxon>
        <taxon>Chelicerata</taxon>
        <taxon>Arachnida</taxon>
        <taxon>Araneae</taxon>
        <taxon>Araneomorphae</taxon>
        <taxon>Entelegynae</taxon>
        <taxon>Araneoidea</taxon>
        <taxon>Linyphiidae</taxon>
        <taxon>Erigoninae</taxon>
        <taxon>Oedothorax</taxon>
    </lineage>
</organism>
<feature type="compositionally biased region" description="Basic residues" evidence="1">
    <location>
        <begin position="529"/>
        <end position="539"/>
    </location>
</feature>
<dbReference type="EMBL" id="JAFNEN010000058">
    <property type="protein sequence ID" value="KAG8197178.1"/>
    <property type="molecule type" value="Genomic_DNA"/>
</dbReference>
<feature type="region of interest" description="Disordered" evidence="1">
    <location>
        <begin position="50"/>
        <end position="72"/>
    </location>
</feature>
<comment type="caution">
    <text evidence="2">The sequence shown here is derived from an EMBL/GenBank/DDBJ whole genome shotgun (WGS) entry which is preliminary data.</text>
</comment>
<reference evidence="2 3" key="1">
    <citation type="journal article" date="2022" name="Nat. Ecol. Evol.">
        <title>A masculinizing supergene underlies an exaggerated male reproductive morph in a spider.</title>
        <authorList>
            <person name="Hendrickx F."/>
            <person name="De Corte Z."/>
            <person name="Sonet G."/>
            <person name="Van Belleghem S.M."/>
            <person name="Kostlbacher S."/>
            <person name="Vangestel C."/>
        </authorList>
    </citation>
    <scope>NUCLEOTIDE SEQUENCE [LARGE SCALE GENOMIC DNA]</scope>
    <source>
        <strain evidence="2">W744_W776</strain>
    </source>
</reference>
<dbReference type="Proteomes" id="UP000827092">
    <property type="component" value="Unassembled WGS sequence"/>
</dbReference>
<proteinExistence type="predicted"/>
<feature type="region of interest" description="Disordered" evidence="1">
    <location>
        <begin position="103"/>
        <end position="451"/>
    </location>
</feature>
<feature type="compositionally biased region" description="Low complexity" evidence="1">
    <location>
        <begin position="79"/>
        <end position="93"/>
    </location>
</feature>
<feature type="region of interest" description="Disordered" evidence="1">
    <location>
        <begin position="513"/>
        <end position="556"/>
    </location>
</feature>
<feature type="compositionally biased region" description="Polar residues" evidence="1">
    <location>
        <begin position="372"/>
        <end position="443"/>
    </location>
</feature>
<feature type="compositionally biased region" description="Polar residues" evidence="1">
    <location>
        <begin position="331"/>
        <end position="340"/>
    </location>
</feature>
<accession>A0AAV6VN87</accession>
<protein>
    <submittedName>
        <fullName evidence="2">Uncharacterized protein</fullName>
    </submittedName>
</protein>
<feature type="compositionally biased region" description="Polar residues" evidence="1">
    <location>
        <begin position="292"/>
        <end position="303"/>
    </location>
</feature>
<gene>
    <name evidence="2" type="ORF">JTE90_011336</name>
</gene>
<feature type="compositionally biased region" description="Low complexity" evidence="1">
    <location>
        <begin position="257"/>
        <end position="268"/>
    </location>
</feature>
<evidence type="ECO:0000313" key="2">
    <source>
        <dbReference type="EMBL" id="KAG8197178.1"/>
    </source>
</evidence>
<feature type="compositionally biased region" description="Low complexity" evidence="1">
    <location>
        <begin position="131"/>
        <end position="155"/>
    </location>
</feature>
<feature type="compositionally biased region" description="Basic and acidic residues" evidence="1">
    <location>
        <begin position="341"/>
        <end position="356"/>
    </location>
</feature>
<feature type="region of interest" description="Disordered" evidence="1">
    <location>
        <begin position="79"/>
        <end position="98"/>
    </location>
</feature>
<feature type="compositionally biased region" description="Low complexity" evidence="1">
    <location>
        <begin position="62"/>
        <end position="72"/>
    </location>
</feature>
<feature type="compositionally biased region" description="Polar residues" evidence="1">
    <location>
        <begin position="111"/>
        <end position="120"/>
    </location>
</feature>
<evidence type="ECO:0000313" key="3">
    <source>
        <dbReference type="Proteomes" id="UP000827092"/>
    </source>
</evidence>
<keyword evidence="3" id="KW-1185">Reference proteome</keyword>
<dbReference type="AlphaFoldDB" id="A0AAV6VN87"/>
<evidence type="ECO:0000256" key="1">
    <source>
        <dbReference type="SAM" id="MobiDB-lite"/>
    </source>
</evidence>
<name>A0AAV6VN87_9ARAC</name>